<evidence type="ECO:0000313" key="2">
    <source>
        <dbReference type="WBParaSite" id="JU765_v2.g1616.t1"/>
    </source>
</evidence>
<evidence type="ECO:0000313" key="1">
    <source>
        <dbReference type="Proteomes" id="UP000887576"/>
    </source>
</evidence>
<protein>
    <submittedName>
        <fullName evidence="2">Nudix hydrolase domain-containing protein</fullName>
    </submittedName>
</protein>
<name>A0AC34QGM9_9BILA</name>
<dbReference type="WBParaSite" id="JU765_v2.g1616.t1">
    <property type="protein sequence ID" value="JU765_v2.g1616.t1"/>
    <property type="gene ID" value="JU765_v2.g1616"/>
</dbReference>
<proteinExistence type="predicted"/>
<dbReference type="Proteomes" id="UP000887576">
    <property type="component" value="Unplaced"/>
</dbReference>
<accession>A0AC34QGM9</accession>
<organism evidence="1 2">
    <name type="scientific">Panagrolaimus sp. JU765</name>
    <dbReference type="NCBI Taxonomy" id="591449"/>
    <lineage>
        <taxon>Eukaryota</taxon>
        <taxon>Metazoa</taxon>
        <taxon>Ecdysozoa</taxon>
        <taxon>Nematoda</taxon>
        <taxon>Chromadorea</taxon>
        <taxon>Rhabditida</taxon>
        <taxon>Tylenchina</taxon>
        <taxon>Panagrolaimomorpha</taxon>
        <taxon>Panagrolaimoidea</taxon>
        <taxon>Panagrolaimidae</taxon>
        <taxon>Panagrolaimus</taxon>
    </lineage>
</organism>
<reference evidence="2" key="1">
    <citation type="submission" date="2022-11" db="UniProtKB">
        <authorList>
            <consortium name="WormBaseParasite"/>
        </authorList>
    </citation>
    <scope>IDENTIFICATION</scope>
</reference>
<sequence length="238" mass="26910">MSDELACHLETALQGCKIEEIRYENLLKNHDKNIAGTAAVLVLLDFRDGEWYVLLTVRSKKLRRHPGEVCFPGGMREHEDVTCVATALRESYEEIGLPSTAVRIIASLKPCMSRHLVILYPVVGLLVNNFTPFCSEEVDKVFYSPLKSFLEAKSHTAFYFHETFQIHAFMLEEHVFGLTAFLSIMVAMAVLDRYPEFQMDVIKDKCRPARALVAEIASKASKIATELLPSERESANKL</sequence>